<dbReference type="PROSITE" id="PS50181">
    <property type="entry name" value="FBOX"/>
    <property type="match status" value="2"/>
</dbReference>
<dbReference type="InterPro" id="IPR001810">
    <property type="entry name" value="F-box_dom"/>
</dbReference>
<dbReference type="InterPro" id="IPR036047">
    <property type="entry name" value="F-box-like_dom_sf"/>
</dbReference>
<evidence type="ECO:0000313" key="3">
    <source>
        <dbReference type="Proteomes" id="UP000467841"/>
    </source>
</evidence>
<protein>
    <recommendedName>
        <fullName evidence="1">F-box domain-containing protein</fullName>
    </recommendedName>
</protein>
<reference evidence="2" key="1">
    <citation type="submission" date="2020-01" db="EMBL/GenBank/DDBJ databases">
        <authorList>
            <person name="Mishra B."/>
        </authorList>
    </citation>
    <scope>NUCLEOTIDE SEQUENCE [LARGE SCALE GENOMIC DNA]</scope>
</reference>
<evidence type="ECO:0000259" key="1">
    <source>
        <dbReference type="PROSITE" id="PS50181"/>
    </source>
</evidence>
<dbReference type="EMBL" id="CACVBM020001329">
    <property type="protein sequence ID" value="CAA7045685.1"/>
    <property type="molecule type" value="Genomic_DNA"/>
</dbReference>
<dbReference type="InterPro" id="IPR006527">
    <property type="entry name" value="F-box-assoc_dom_typ1"/>
</dbReference>
<dbReference type="InterPro" id="IPR017451">
    <property type="entry name" value="F-box-assoc_interact_dom"/>
</dbReference>
<comment type="caution">
    <text evidence="2">The sequence shown here is derived from an EMBL/GenBank/DDBJ whole genome shotgun (WGS) entry which is preliminary data.</text>
</comment>
<dbReference type="OrthoDB" id="1631251at2759"/>
<dbReference type="Proteomes" id="UP000467841">
    <property type="component" value="Unassembled WGS sequence"/>
</dbReference>
<feature type="domain" description="F-box" evidence="1">
    <location>
        <begin position="341"/>
        <end position="391"/>
    </location>
</feature>
<dbReference type="CDD" id="cd22157">
    <property type="entry name" value="F-box_AtFBW1-like"/>
    <property type="match status" value="1"/>
</dbReference>
<name>A0A6D2KD12_9BRAS</name>
<dbReference type="AlphaFoldDB" id="A0A6D2KD12"/>
<dbReference type="Pfam" id="PF07734">
    <property type="entry name" value="FBA_1"/>
    <property type="match status" value="1"/>
</dbReference>
<dbReference type="Pfam" id="PF00646">
    <property type="entry name" value="F-box"/>
    <property type="match status" value="2"/>
</dbReference>
<accession>A0A6D2KD12</accession>
<dbReference type="InterPro" id="IPR050796">
    <property type="entry name" value="SCF_F-box_component"/>
</dbReference>
<proteinExistence type="predicted"/>
<gene>
    <name evidence="2" type="ORF">MERR_LOCUS32920</name>
</gene>
<feature type="domain" description="F-box" evidence="1">
    <location>
        <begin position="1"/>
        <end position="29"/>
    </location>
</feature>
<dbReference type="SMART" id="SM00256">
    <property type="entry name" value="FBOX"/>
    <property type="match status" value="2"/>
</dbReference>
<keyword evidence="3" id="KW-1185">Reference proteome</keyword>
<evidence type="ECO:0000313" key="2">
    <source>
        <dbReference type="EMBL" id="CAA7045685.1"/>
    </source>
</evidence>
<dbReference type="SUPFAM" id="SSF81383">
    <property type="entry name" value="F-box domain"/>
    <property type="match status" value="2"/>
</dbReference>
<dbReference type="PANTHER" id="PTHR31672:SF13">
    <property type="entry name" value="F-BOX PROTEIN CPR30-LIKE"/>
    <property type="match status" value="1"/>
</dbReference>
<organism evidence="2 3">
    <name type="scientific">Microthlaspi erraticum</name>
    <dbReference type="NCBI Taxonomy" id="1685480"/>
    <lineage>
        <taxon>Eukaryota</taxon>
        <taxon>Viridiplantae</taxon>
        <taxon>Streptophyta</taxon>
        <taxon>Embryophyta</taxon>
        <taxon>Tracheophyta</taxon>
        <taxon>Spermatophyta</taxon>
        <taxon>Magnoliopsida</taxon>
        <taxon>eudicotyledons</taxon>
        <taxon>Gunneridae</taxon>
        <taxon>Pentapetalae</taxon>
        <taxon>rosids</taxon>
        <taxon>malvids</taxon>
        <taxon>Brassicales</taxon>
        <taxon>Brassicaceae</taxon>
        <taxon>Coluteocarpeae</taxon>
        <taxon>Microthlaspi</taxon>
    </lineage>
</organism>
<dbReference type="NCBIfam" id="TIGR01640">
    <property type="entry name" value="F_box_assoc_1"/>
    <property type="match status" value="1"/>
</dbReference>
<dbReference type="PANTHER" id="PTHR31672">
    <property type="entry name" value="BNACNNG10540D PROTEIN"/>
    <property type="match status" value="1"/>
</dbReference>
<dbReference type="Gene3D" id="1.20.1280.50">
    <property type="match status" value="1"/>
</dbReference>
<sequence>MMSDLPQDLLEEILSRVPAKTLAKTLRRVWSVNVNLNAASSVLGPPLELKGPLSLKEPDSDSQQVDIVGVFHCDGLLLCTTNDNKLVVWNPYFEETMWIQPKTGNMKNSRFALGYVNNKSSRSYKILRCWDDKFSGFEIYDISSGSWRDNKDDNVYVDCFIRANGVSLKGNTYWLATEETNKSCEFLLCFDFTRERFRLVKLPTFCDRGYMGLSVVGEETLSVLERRSFTSKMKMMWVANITDSESVKVLLSISDGVDLHIPDPCFPVYATCLIDKKEKKVAACCNASFETSKTMENIIGEGDGSTNNSGWSPFVFNYVPSLVQIPSHRSSLRVLLSRKMTMVMSDLPQDVVEEILSRVSAKSLKRLRSTCKLWNSLFTDKGFTEKHFRVAPKQSLVLMLKE</sequence>